<keyword evidence="7" id="KW-0282">Flagellum</keyword>
<dbReference type="NCBIfam" id="TIGR01396">
    <property type="entry name" value="FlgB"/>
    <property type="match status" value="1"/>
</dbReference>
<keyword evidence="4 6" id="KW-0975">Bacterial flagellum</keyword>
<evidence type="ECO:0000256" key="5">
    <source>
        <dbReference type="ARBA" id="ARBA00024934"/>
    </source>
</evidence>
<keyword evidence="7" id="KW-0969">Cilium</keyword>
<evidence type="ECO:0000256" key="4">
    <source>
        <dbReference type="ARBA" id="ARBA00023143"/>
    </source>
</evidence>
<evidence type="ECO:0000256" key="6">
    <source>
        <dbReference type="PIRNR" id="PIRNR002889"/>
    </source>
</evidence>
<dbReference type="STRING" id="1397694.GCA_000702585_02338"/>
<comment type="subunit">
    <text evidence="6">The basal body constitutes a major portion of the flagellar organelle and consists of a number of rings mounted on a central rod.</text>
</comment>
<organism evidence="7 8">
    <name type="scientific">Exiguobacterium aurantiacum</name>
    <dbReference type="NCBI Taxonomy" id="33987"/>
    <lineage>
        <taxon>Bacteria</taxon>
        <taxon>Bacillati</taxon>
        <taxon>Bacillota</taxon>
        <taxon>Bacilli</taxon>
        <taxon>Bacillales</taxon>
        <taxon>Bacillales Family XII. Incertae Sedis</taxon>
        <taxon>Exiguobacterium</taxon>
    </lineage>
</organism>
<protein>
    <recommendedName>
        <fullName evidence="3 6">Flagellar basal body rod protein FlgB</fullName>
    </recommendedName>
</protein>
<accession>A0A377FUH3</accession>
<evidence type="ECO:0000256" key="3">
    <source>
        <dbReference type="ARBA" id="ARBA00014376"/>
    </source>
</evidence>
<evidence type="ECO:0000256" key="1">
    <source>
        <dbReference type="ARBA" id="ARBA00004117"/>
    </source>
</evidence>
<dbReference type="GO" id="GO:0071973">
    <property type="term" value="P:bacterial-type flagellum-dependent cell motility"/>
    <property type="evidence" value="ECO:0007669"/>
    <property type="project" value="InterPro"/>
</dbReference>
<dbReference type="AlphaFoldDB" id="A0A377FUH3"/>
<dbReference type="Proteomes" id="UP000254060">
    <property type="component" value="Unassembled WGS sequence"/>
</dbReference>
<dbReference type="RefSeq" id="WP_024370098.1">
    <property type="nucleotide sequence ID" value="NZ_UGGP01000001.1"/>
</dbReference>
<name>A0A377FUH3_9BACL</name>
<dbReference type="InterPro" id="IPR006300">
    <property type="entry name" value="FlgB"/>
</dbReference>
<evidence type="ECO:0000313" key="8">
    <source>
        <dbReference type="Proteomes" id="UP000254060"/>
    </source>
</evidence>
<dbReference type="EMBL" id="UGGP01000001">
    <property type="protein sequence ID" value="STO08471.1"/>
    <property type="molecule type" value="Genomic_DNA"/>
</dbReference>
<dbReference type="GO" id="GO:0030694">
    <property type="term" value="C:bacterial-type flagellum basal body, rod"/>
    <property type="evidence" value="ECO:0007669"/>
    <property type="project" value="InterPro"/>
</dbReference>
<dbReference type="PIRSF" id="PIRSF002889">
    <property type="entry name" value="Rod_FlgB"/>
    <property type="match status" value="1"/>
</dbReference>
<dbReference type="OrthoDB" id="9792068at2"/>
<comment type="subcellular location">
    <subcellularLocation>
        <location evidence="1 6">Bacterial flagellum basal body</location>
    </subcellularLocation>
</comment>
<proteinExistence type="inferred from homology"/>
<gene>
    <name evidence="7" type="primary">flgB</name>
    <name evidence="7" type="ORF">NCTC13163_01842</name>
</gene>
<reference evidence="7 8" key="1">
    <citation type="submission" date="2018-06" db="EMBL/GenBank/DDBJ databases">
        <authorList>
            <consortium name="Pathogen Informatics"/>
            <person name="Doyle S."/>
        </authorList>
    </citation>
    <scope>NUCLEOTIDE SEQUENCE [LARGE SCALE GENOMIC DNA]</scope>
    <source>
        <strain evidence="7 8">NCTC13163</strain>
    </source>
</reference>
<keyword evidence="7" id="KW-0966">Cell projection</keyword>
<evidence type="ECO:0000313" key="7">
    <source>
        <dbReference type="EMBL" id="STO08471.1"/>
    </source>
</evidence>
<sequence>MNWIGTDYQLMKQAINHSVMNQKVISHNLSNIDTPNFRAKQAVFEQTLSNEMRLKLAGGRPSERAGTQVVDRAGGAMRSDGNNVDLDFEMSELARNQLQYEAMMEQLNRRLGGLKTVIRGGR</sequence>
<evidence type="ECO:0000256" key="2">
    <source>
        <dbReference type="ARBA" id="ARBA00009677"/>
    </source>
</evidence>
<comment type="similarity">
    <text evidence="2 6">Belongs to the flagella basal body rod proteins family.</text>
</comment>
<comment type="function">
    <text evidence="5 6">Structural component of flagellum, the bacterial motility apparatus. Part of the rod structure of flagellar basal body.</text>
</comment>